<dbReference type="AlphaFoldDB" id="C1N8G8"/>
<dbReference type="Proteomes" id="UP000001876">
    <property type="component" value="Unassembled WGS sequence"/>
</dbReference>
<dbReference type="RefSeq" id="XP_003064081.1">
    <property type="nucleotide sequence ID" value="XM_003064035.1"/>
</dbReference>
<evidence type="ECO:0000313" key="2">
    <source>
        <dbReference type="Proteomes" id="UP000001876"/>
    </source>
</evidence>
<evidence type="ECO:0000313" key="1">
    <source>
        <dbReference type="EMBL" id="EEH51703.1"/>
    </source>
</evidence>
<dbReference type="EMBL" id="GG663750">
    <property type="protein sequence ID" value="EEH51703.1"/>
    <property type="molecule type" value="Genomic_DNA"/>
</dbReference>
<accession>C1N8G8</accession>
<dbReference type="Pfam" id="PF09778">
    <property type="entry name" value="Guanylate_cyc_2"/>
    <property type="match status" value="2"/>
</dbReference>
<dbReference type="PANTHER" id="PTHR31400:SF1">
    <property type="entry name" value="PROTEIN GUCD1"/>
    <property type="match status" value="1"/>
</dbReference>
<dbReference type="KEGG" id="mpp:MICPUCDRAFT_36926"/>
<gene>
    <name evidence="1" type="ORF">MICPUCDRAFT_36926</name>
</gene>
<dbReference type="eggNOG" id="KOG4621">
    <property type="taxonomic scope" value="Eukaryota"/>
</dbReference>
<dbReference type="OMA" id="VQDIQKH"/>
<dbReference type="GeneID" id="9689706"/>
<dbReference type="Gene3D" id="3.90.70.10">
    <property type="entry name" value="Cysteine proteinases"/>
    <property type="match status" value="1"/>
</dbReference>
<protein>
    <submittedName>
        <fullName evidence="1">Predicted protein</fullName>
    </submittedName>
</protein>
<reference evidence="1 2" key="1">
    <citation type="journal article" date="2009" name="Science">
        <title>Green evolution and dynamic adaptations revealed by genomes of the marine picoeukaryotes Micromonas.</title>
        <authorList>
            <person name="Worden A.Z."/>
            <person name="Lee J.H."/>
            <person name="Mock T."/>
            <person name="Rouze P."/>
            <person name="Simmons M.P."/>
            <person name="Aerts A.L."/>
            <person name="Allen A.E."/>
            <person name="Cuvelier M.L."/>
            <person name="Derelle E."/>
            <person name="Everett M.V."/>
            <person name="Foulon E."/>
            <person name="Grimwood J."/>
            <person name="Gundlach H."/>
            <person name="Henrissat B."/>
            <person name="Napoli C."/>
            <person name="McDonald S.M."/>
            <person name="Parker M.S."/>
            <person name="Rombauts S."/>
            <person name="Salamov A."/>
            <person name="Von Dassow P."/>
            <person name="Badger J.H."/>
            <person name="Coutinho P.M."/>
            <person name="Demir E."/>
            <person name="Dubchak I."/>
            <person name="Gentemann C."/>
            <person name="Eikrem W."/>
            <person name="Gready J.E."/>
            <person name="John U."/>
            <person name="Lanier W."/>
            <person name="Lindquist E.A."/>
            <person name="Lucas S."/>
            <person name="Mayer K.F."/>
            <person name="Moreau H."/>
            <person name="Not F."/>
            <person name="Otillar R."/>
            <person name="Panaud O."/>
            <person name="Pangilinan J."/>
            <person name="Paulsen I."/>
            <person name="Piegu B."/>
            <person name="Poliakov A."/>
            <person name="Robbens S."/>
            <person name="Schmutz J."/>
            <person name="Toulza E."/>
            <person name="Wyss T."/>
            <person name="Zelensky A."/>
            <person name="Zhou K."/>
            <person name="Armbrust E.V."/>
            <person name="Bhattacharya D."/>
            <person name="Goodenough U.W."/>
            <person name="Van de Peer Y."/>
            <person name="Grigoriev I.V."/>
        </authorList>
    </citation>
    <scope>NUCLEOTIDE SEQUENCE [LARGE SCALE GENOMIC DNA]</scope>
    <source>
        <strain evidence="1 2">CCMP1545</strain>
    </source>
</reference>
<keyword evidence="2" id="KW-1185">Reference proteome</keyword>
<proteinExistence type="predicted"/>
<sequence>MRWHPAARRVPHTRQTYNWDCGLACVAMALNSMGEESTTATATVRTDDDDDDVDDDFASVDAIAAATDLRVLRRLCRTTSIWTVDLAHLLRRFGADVTFATVTIGANPAYASESFYSDTLREDRGRVESLFDAATERGVAIERRSASLEELKAKTRTGEYLIIALVDKRKLASSDANASENYTGHYVVLCGYDPADDVFLCRDPACAVADLVVPASAVETSRRSFGTDEDLLFVRRGRGLRASAVREVMDAAHGEGLGGDQCLEGAR</sequence>
<dbReference type="InterPro" id="IPR018616">
    <property type="entry name" value="GUCD1"/>
</dbReference>
<feature type="non-terminal residue" evidence="1">
    <location>
        <position position="267"/>
    </location>
</feature>
<organism evidence="2">
    <name type="scientific">Micromonas pusilla (strain CCMP1545)</name>
    <name type="common">Picoplanktonic green alga</name>
    <dbReference type="NCBI Taxonomy" id="564608"/>
    <lineage>
        <taxon>Eukaryota</taxon>
        <taxon>Viridiplantae</taxon>
        <taxon>Chlorophyta</taxon>
        <taxon>Mamiellophyceae</taxon>
        <taxon>Mamiellales</taxon>
        <taxon>Mamiellaceae</taxon>
        <taxon>Micromonas</taxon>
    </lineage>
</organism>
<dbReference type="OrthoDB" id="206796at2759"/>
<dbReference type="PANTHER" id="PTHR31400">
    <property type="entry name" value="GUANYLYL CYCLASE DOMAIN CONTAINING PROTEIN 1 GUCD1"/>
    <property type="match status" value="1"/>
</dbReference>
<name>C1N8G8_MICPC</name>